<keyword evidence="14" id="KW-1185">Reference proteome</keyword>
<evidence type="ECO:0000259" key="11">
    <source>
        <dbReference type="Pfam" id="PF05134"/>
    </source>
</evidence>
<feature type="domain" description="GspL cytoplasmic actin-ATPase-like" evidence="11">
    <location>
        <begin position="5"/>
        <end position="235"/>
    </location>
</feature>
<comment type="caution">
    <text evidence="13">The sequence shown here is derived from an EMBL/GenBank/DDBJ whole genome shotgun (WGS) entry which is preliminary data.</text>
</comment>
<evidence type="ECO:0000256" key="9">
    <source>
        <dbReference type="ARBA" id="ARBA00023136"/>
    </source>
</evidence>
<keyword evidence="5" id="KW-0997">Cell inner membrane</keyword>
<keyword evidence="8" id="KW-1133">Transmembrane helix</keyword>
<comment type="similarity">
    <text evidence="2 10">Belongs to the GSP L family.</text>
</comment>
<dbReference type="Pfam" id="PF12693">
    <property type="entry name" value="GspL_C"/>
    <property type="match status" value="1"/>
</dbReference>
<dbReference type="RefSeq" id="WP_070047760.1">
    <property type="nucleotide sequence ID" value="NZ_CBCSDO010000011.1"/>
</dbReference>
<dbReference type="InterPro" id="IPR024230">
    <property type="entry name" value="GspL_cyto_dom"/>
</dbReference>
<comment type="subcellular location">
    <subcellularLocation>
        <location evidence="1">Cell inner membrane</location>
        <topology evidence="1">Single-pass membrane protein</topology>
    </subcellularLocation>
</comment>
<evidence type="ECO:0000256" key="10">
    <source>
        <dbReference type="PIRNR" id="PIRNR015761"/>
    </source>
</evidence>
<keyword evidence="4" id="KW-1003">Cell membrane</keyword>
<comment type="function">
    <text evidence="10">Inner membrane component of the type II secretion system required for the energy-dependent secretion of extracellular factors such as proteases and toxins from the periplasm.</text>
</comment>
<feature type="domain" description="GspL periplasmic" evidence="12">
    <location>
        <begin position="243"/>
        <end position="392"/>
    </location>
</feature>
<evidence type="ECO:0000256" key="5">
    <source>
        <dbReference type="ARBA" id="ARBA00022519"/>
    </source>
</evidence>
<dbReference type="EMBL" id="MKEK01000001">
    <property type="protein sequence ID" value="OEY68193.1"/>
    <property type="molecule type" value="Genomic_DNA"/>
</dbReference>
<keyword evidence="3 10" id="KW-0813">Transport</keyword>
<evidence type="ECO:0000256" key="8">
    <source>
        <dbReference type="ARBA" id="ARBA00022989"/>
    </source>
</evidence>
<evidence type="ECO:0000256" key="2">
    <source>
        <dbReference type="ARBA" id="ARBA00005318"/>
    </source>
</evidence>
<evidence type="ECO:0000256" key="3">
    <source>
        <dbReference type="ARBA" id="ARBA00022448"/>
    </source>
</evidence>
<keyword evidence="9" id="KW-0472">Membrane</keyword>
<dbReference type="Gene3D" id="3.30.420.380">
    <property type="match status" value="1"/>
</dbReference>
<organism evidence="13 14">
    <name type="scientific">Rheinheimera salexigens</name>
    <dbReference type="NCBI Taxonomy" id="1628148"/>
    <lineage>
        <taxon>Bacteria</taxon>
        <taxon>Pseudomonadati</taxon>
        <taxon>Pseudomonadota</taxon>
        <taxon>Gammaproteobacteria</taxon>
        <taxon>Chromatiales</taxon>
        <taxon>Chromatiaceae</taxon>
        <taxon>Rheinheimera</taxon>
    </lineage>
</organism>
<evidence type="ECO:0000259" key="12">
    <source>
        <dbReference type="Pfam" id="PF12693"/>
    </source>
</evidence>
<proteinExistence type="inferred from homology"/>
<dbReference type="Gene3D" id="3.30.420.370">
    <property type="match status" value="1"/>
</dbReference>
<dbReference type="NCBIfam" id="TIGR01709">
    <property type="entry name" value="typeII_sec_gspL"/>
    <property type="match status" value="1"/>
</dbReference>
<evidence type="ECO:0000256" key="6">
    <source>
        <dbReference type="ARBA" id="ARBA00022692"/>
    </source>
</evidence>
<dbReference type="GO" id="GO:0015627">
    <property type="term" value="C:type II protein secretion system complex"/>
    <property type="evidence" value="ECO:0007669"/>
    <property type="project" value="InterPro"/>
</dbReference>
<dbReference type="Pfam" id="PF05134">
    <property type="entry name" value="T2SSL"/>
    <property type="match status" value="1"/>
</dbReference>
<sequence length="395" mass="44512">MSEQLIIRLGSRAEQQVTWLVWASHNNEVIASGELANIDQLADLAKRVSQRQVIALVPASDVVLKQVLLPTKPNRQVLQALPYMLEEEQAEDIEQLFVALGDVQFQEGQYSQQVAICQRQRLEKWLDWLQQAGFNVTRLLPDALLLPDHSLPACIQLHDQWLVKQAPWQIAAVEQSWWPDYLQLAALPNVTSFSPWPVEVDHAHQLAEPELPLALLAAQLPQHNFNLLQAEYKPKRQSHTQFGLWRNSAVLAIACLSIYLLQLGMINVQLNRQNQQLQQQSITTYKQAFPNEPVVNLSLQLKRKLAQVDGGTEQGFLTLLAALQQQLATVPDISLENLRFDSKLSELRFQAKASSFQSFEQLKNKLEQAGFSVNQGTLSNDGDKVQGSVAMRGKA</sequence>
<dbReference type="STRING" id="1628148.BI198_00390"/>
<evidence type="ECO:0000256" key="1">
    <source>
        <dbReference type="ARBA" id="ARBA00004377"/>
    </source>
</evidence>
<dbReference type="GO" id="GO:0015628">
    <property type="term" value="P:protein secretion by the type II secretion system"/>
    <property type="evidence" value="ECO:0007669"/>
    <property type="project" value="InterPro"/>
</dbReference>
<dbReference type="Proteomes" id="UP000242258">
    <property type="component" value="Unassembled WGS sequence"/>
</dbReference>
<evidence type="ECO:0000313" key="14">
    <source>
        <dbReference type="Proteomes" id="UP000242258"/>
    </source>
</evidence>
<gene>
    <name evidence="13" type="ORF">BI198_00390</name>
</gene>
<reference evidence="14" key="1">
    <citation type="submission" date="2016-09" db="EMBL/GenBank/DDBJ databases">
        <authorList>
            <person name="Wan X."/>
            <person name="Hou S."/>
        </authorList>
    </citation>
    <scope>NUCLEOTIDE SEQUENCE [LARGE SCALE GENOMIC DNA]</scope>
    <source>
        <strain evidence="14">KH87</strain>
    </source>
</reference>
<evidence type="ECO:0000256" key="4">
    <source>
        <dbReference type="ARBA" id="ARBA00022475"/>
    </source>
</evidence>
<dbReference type="InterPro" id="IPR007812">
    <property type="entry name" value="T2SS_protein-GspL"/>
</dbReference>
<evidence type="ECO:0000256" key="7">
    <source>
        <dbReference type="ARBA" id="ARBA00022927"/>
    </source>
</evidence>
<dbReference type="SUPFAM" id="SSF53067">
    <property type="entry name" value="Actin-like ATPase domain"/>
    <property type="match status" value="2"/>
</dbReference>
<dbReference type="InterPro" id="IPR025691">
    <property type="entry name" value="GspL_pp_dom"/>
</dbReference>
<accession>A0A1E7Q2A9</accession>
<evidence type="ECO:0000313" key="13">
    <source>
        <dbReference type="EMBL" id="OEY68193.1"/>
    </source>
</evidence>
<keyword evidence="6" id="KW-0812">Transmembrane</keyword>
<protein>
    <recommendedName>
        <fullName evidence="10">Type II secretion system protein L</fullName>
        <shortName evidence="10">T2SS protein L</shortName>
    </recommendedName>
</protein>
<dbReference type="CDD" id="cd24017">
    <property type="entry name" value="ASKHA_T2SSL_N"/>
    <property type="match status" value="1"/>
</dbReference>
<dbReference type="OrthoDB" id="7011844at2"/>
<name>A0A1E7Q2A9_9GAMM</name>
<dbReference type="AlphaFoldDB" id="A0A1E7Q2A9"/>
<dbReference type="InterPro" id="IPR043129">
    <property type="entry name" value="ATPase_NBD"/>
</dbReference>
<dbReference type="GO" id="GO:0005886">
    <property type="term" value="C:plasma membrane"/>
    <property type="evidence" value="ECO:0007669"/>
    <property type="project" value="UniProtKB-SubCell"/>
</dbReference>
<keyword evidence="7 10" id="KW-0653">Protein transport</keyword>
<dbReference type="Gene3D" id="3.30.1360.100">
    <property type="entry name" value="General secretion pathway protein M, EpsM"/>
    <property type="match status" value="1"/>
</dbReference>
<dbReference type="PIRSF" id="PIRSF015761">
    <property type="entry name" value="Protein_L"/>
    <property type="match status" value="1"/>
</dbReference>
<dbReference type="GO" id="GO:0009276">
    <property type="term" value="C:Gram-negative-bacterium-type cell wall"/>
    <property type="evidence" value="ECO:0007669"/>
    <property type="project" value="InterPro"/>
</dbReference>